<evidence type="ECO:0000313" key="2">
    <source>
        <dbReference type="Proteomes" id="UP000327044"/>
    </source>
</evidence>
<accession>A0A5N3ZZF2</accession>
<evidence type="ECO:0000313" key="1">
    <source>
        <dbReference type="EMBL" id="KAB0790440.1"/>
    </source>
</evidence>
<name>A0A5N3ZZF2_PHOPY</name>
<dbReference type="InParanoid" id="A0A5N3ZZF2"/>
<comment type="caution">
    <text evidence="1">The sequence shown here is derived from an EMBL/GenBank/DDBJ whole genome shotgun (WGS) entry which is preliminary data.</text>
</comment>
<protein>
    <submittedName>
        <fullName evidence="1">Uncharacterized protein</fullName>
    </submittedName>
</protein>
<dbReference type="Proteomes" id="UP000327044">
    <property type="component" value="Unassembled WGS sequence"/>
</dbReference>
<dbReference type="PANTHER" id="PTHR46409">
    <property type="entry name" value="HTH PSQ-TYPE DOMAIN-CONTAINING PROTEIN"/>
    <property type="match status" value="1"/>
</dbReference>
<dbReference type="AlphaFoldDB" id="A0A5N3ZZF2"/>
<feature type="non-terminal residue" evidence="1">
    <location>
        <position position="76"/>
    </location>
</feature>
<reference evidence="1 2" key="1">
    <citation type="journal article" date="2018" name="Elife">
        <title>Firefly genomes illuminate parallel origins of bioluminescence in beetles.</title>
        <authorList>
            <person name="Fallon T.R."/>
            <person name="Lower S.E."/>
            <person name="Chang C.H."/>
            <person name="Bessho-Uehara M."/>
            <person name="Martin G.J."/>
            <person name="Bewick A.J."/>
            <person name="Behringer M."/>
            <person name="Debat H.J."/>
            <person name="Wong I."/>
            <person name="Day J.C."/>
            <person name="Suvorov A."/>
            <person name="Silva C.J."/>
            <person name="Stanger-Hall K.F."/>
            <person name="Hall D.W."/>
            <person name="Schmitz R.J."/>
            <person name="Nelson D.R."/>
            <person name="Lewis S.M."/>
            <person name="Shigenobu S."/>
            <person name="Bybee S.M."/>
            <person name="Larracuente A.M."/>
            <person name="Oba Y."/>
            <person name="Weng J.K."/>
        </authorList>
    </citation>
    <scope>NUCLEOTIDE SEQUENCE [LARGE SCALE GENOMIC DNA]</scope>
    <source>
        <strain evidence="1">1611_PpyrPB1</strain>
        <tissue evidence="1">Whole body</tissue>
    </source>
</reference>
<dbReference type="EMBL" id="VVIM01001266">
    <property type="protein sequence ID" value="KAB0790440.1"/>
    <property type="molecule type" value="Genomic_DNA"/>
</dbReference>
<dbReference type="PANTHER" id="PTHR46409:SF1">
    <property type="entry name" value="HTH PSQ-TYPE DOMAIN-CONTAINING PROTEIN"/>
    <property type="match status" value="1"/>
</dbReference>
<sequence length="76" mass="9052">MAHSRWFTTANRILKLYISTENPSYNLNILTEYVIRVYAPTWFEIKIRPSCCYGSYHFFGIIKKSRFLPEELKKVG</sequence>
<gene>
    <name evidence="1" type="ORF">PPYR_15181</name>
</gene>
<organism evidence="1 2">
    <name type="scientific">Photinus pyralis</name>
    <name type="common">Common eastern firefly</name>
    <name type="synonym">Lampyris pyralis</name>
    <dbReference type="NCBI Taxonomy" id="7054"/>
    <lineage>
        <taxon>Eukaryota</taxon>
        <taxon>Metazoa</taxon>
        <taxon>Ecdysozoa</taxon>
        <taxon>Arthropoda</taxon>
        <taxon>Hexapoda</taxon>
        <taxon>Insecta</taxon>
        <taxon>Pterygota</taxon>
        <taxon>Neoptera</taxon>
        <taxon>Endopterygota</taxon>
        <taxon>Coleoptera</taxon>
        <taxon>Polyphaga</taxon>
        <taxon>Elateriformia</taxon>
        <taxon>Elateroidea</taxon>
        <taxon>Lampyridae</taxon>
        <taxon>Lampyrinae</taxon>
        <taxon>Photinus</taxon>
    </lineage>
</organism>
<keyword evidence="2" id="KW-1185">Reference proteome</keyword>
<proteinExistence type="predicted"/>